<dbReference type="Gene3D" id="3.30.565.10">
    <property type="entry name" value="Histidine kinase-like ATPase, C-terminal domain"/>
    <property type="match status" value="1"/>
</dbReference>
<protein>
    <submittedName>
        <fullName evidence="3">PAS domain S-box protein</fullName>
    </submittedName>
</protein>
<dbReference type="InterPro" id="IPR036890">
    <property type="entry name" value="HATPase_C_sf"/>
</dbReference>
<dbReference type="CDD" id="cd00090">
    <property type="entry name" value="HTH_ARSR"/>
    <property type="match status" value="1"/>
</dbReference>
<dbReference type="InterPro" id="IPR036390">
    <property type="entry name" value="WH_DNA-bd_sf"/>
</dbReference>
<evidence type="ECO:0000313" key="3">
    <source>
        <dbReference type="EMBL" id="QYZ79367.1"/>
    </source>
</evidence>
<dbReference type="PROSITE" id="PS50112">
    <property type="entry name" value="PAS"/>
    <property type="match status" value="1"/>
</dbReference>
<dbReference type="NCBIfam" id="TIGR00229">
    <property type="entry name" value="sensory_box"/>
    <property type="match status" value="1"/>
</dbReference>
<name>A0A8G1EGX2_9EURY</name>
<evidence type="ECO:0000313" key="4">
    <source>
        <dbReference type="Proteomes" id="UP000826709"/>
    </source>
</evidence>
<dbReference type="PANTHER" id="PTHR43065:SF23">
    <property type="entry name" value="SENSOR HISTIDINE KINASE PDTAS"/>
    <property type="match status" value="1"/>
</dbReference>
<dbReference type="Pfam" id="PF09339">
    <property type="entry name" value="HTH_IclR"/>
    <property type="match status" value="1"/>
</dbReference>
<dbReference type="InterPro" id="IPR000014">
    <property type="entry name" value="PAS"/>
</dbReference>
<dbReference type="SMART" id="SM00387">
    <property type="entry name" value="HATPase_c"/>
    <property type="match status" value="1"/>
</dbReference>
<feature type="domain" description="Histidine kinase" evidence="1">
    <location>
        <begin position="212"/>
        <end position="408"/>
    </location>
</feature>
<dbReference type="InterPro" id="IPR011495">
    <property type="entry name" value="Sig_transdc_His_kin_sub2_dim/P"/>
</dbReference>
<dbReference type="InterPro" id="IPR011991">
    <property type="entry name" value="ArsR-like_HTH"/>
</dbReference>
<dbReference type="PANTHER" id="PTHR43065">
    <property type="entry name" value="SENSOR HISTIDINE KINASE"/>
    <property type="match status" value="1"/>
</dbReference>
<dbReference type="InterPro" id="IPR035965">
    <property type="entry name" value="PAS-like_dom_sf"/>
</dbReference>
<sequence>MGKGKGICLSGYPERSTGECSRIIELLREEPRGLSTSEISRRLGMNRNSVAKYLNMLVVSGHLEMQEVAVAKVYYLSHRVPISAMLDYSSDLILVLNGAGKVVQLNENFLSFIGMERDDVLGKDVHCLDAPLLSHLREEGLIRDVLNGRKKIRELEFEKDGEIFFFVEKRVLTVFEDGDPGMMILFEDVTAARQAEIELREALKEKEALLANIHQRVRNNLQIISSLLALQASSMGEGMGCEMIRKTEGRIGALARAHDHLDRSPDHAHVDLGDYLADLVEDLAKTASFPAEQIITIFNPPRILLRLDAAIPLGLVVNELVSNAISHAYPEDRPGIVRVEGVVEGGEFTLLVQDEGIGMPEDFDLAASGPLGLNLARNIVEGELGGSMKISDGTGAGVRVTFPLGGEAL</sequence>
<dbReference type="InterPro" id="IPR003594">
    <property type="entry name" value="HATPase_dom"/>
</dbReference>
<dbReference type="Pfam" id="PF02518">
    <property type="entry name" value="HATPase_c"/>
    <property type="match status" value="1"/>
</dbReference>
<dbReference type="Gene3D" id="3.30.450.20">
    <property type="entry name" value="PAS domain"/>
    <property type="match status" value="1"/>
</dbReference>
<dbReference type="SUPFAM" id="SSF55785">
    <property type="entry name" value="PYP-like sensor domain (PAS domain)"/>
    <property type="match status" value="1"/>
</dbReference>
<dbReference type="AlphaFoldDB" id="A0A8G1EGX2"/>
<organism evidence="3 4">
    <name type="scientific">Methanofollis formosanus</name>
    <dbReference type="NCBI Taxonomy" id="299308"/>
    <lineage>
        <taxon>Archaea</taxon>
        <taxon>Methanobacteriati</taxon>
        <taxon>Methanobacteriota</taxon>
        <taxon>Stenosarchaea group</taxon>
        <taxon>Methanomicrobia</taxon>
        <taxon>Methanomicrobiales</taxon>
        <taxon>Methanomicrobiaceae</taxon>
        <taxon>Methanofollis</taxon>
    </lineage>
</organism>
<dbReference type="CDD" id="cd00130">
    <property type="entry name" value="PAS"/>
    <property type="match status" value="1"/>
</dbReference>
<dbReference type="InterPro" id="IPR005471">
    <property type="entry name" value="Tscrpt_reg_IclR_N"/>
</dbReference>
<accession>A0A8G1EGX2</accession>
<dbReference type="GO" id="GO:0006355">
    <property type="term" value="P:regulation of DNA-templated transcription"/>
    <property type="evidence" value="ECO:0007669"/>
    <property type="project" value="InterPro"/>
</dbReference>
<dbReference type="InterPro" id="IPR005467">
    <property type="entry name" value="His_kinase_dom"/>
</dbReference>
<dbReference type="Pfam" id="PF13426">
    <property type="entry name" value="PAS_9"/>
    <property type="match status" value="1"/>
</dbReference>
<dbReference type="KEGG" id="mfk:E2N92_07955"/>
<gene>
    <name evidence="3" type="ORF">E2N92_07955</name>
</gene>
<proteinExistence type="predicted"/>
<dbReference type="PROSITE" id="PS50109">
    <property type="entry name" value="HIS_KIN"/>
    <property type="match status" value="1"/>
</dbReference>
<dbReference type="Gene3D" id="1.10.10.10">
    <property type="entry name" value="Winged helix-like DNA-binding domain superfamily/Winged helix DNA-binding domain"/>
    <property type="match status" value="1"/>
</dbReference>
<evidence type="ECO:0000259" key="2">
    <source>
        <dbReference type="PROSITE" id="PS50112"/>
    </source>
</evidence>
<evidence type="ECO:0000259" key="1">
    <source>
        <dbReference type="PROSITE" id="PS50109"/>
    </source>
</evidence>
<dbReference type="GO" id="GO:0003677">
    <property type="term" value="F:DNA binding"/>
    <property type="evidence" value="ECO:0007669"/>
    <property type="project" value="InterPro"/>
</dbReference>
<dbReference type="InterPro" id="IPR036388">
    <property type="entry name" value="WH-like_DNA-bd_sf"/>
</dbReference>
<dbReference type="Proteomes" id="UP000826709">
    <property type="component" value="Chromosome"/>
</dbReference>
<dbReference type="SUPFAM" id="SSF55874">
    <property type="entry name" value="ATPase domain of HSP90 chaperone/DNA topoisomerase II/histidine kinase"/>
    <property type="match status" value="1"/>
</dbReference>
<feature type="domain" description="PAS" evidence="2">
    <location>
        <begin position="78"/>
        <end position="149"/>
    </location>
</feature>
<dbReference type="EMBL" id="CP037968">
    <property type="protein sequence ID" value="QYZ79367.1"/>
    <property type="molecule type" value="Genomic_DNA"/>
</dbReference>
<keyword evidence="4" id="KW-1185">Reference proteome</keyword>
<dbReference type="RefSeq" id="WP_281425769.1">
    <property type="nucleotide sequence ID" value="NZ_CP037968.1"/>
</dbReference>
<reference evidence="3" key="2">
    <citation type="submission" date="2019-03" db="EMBL/GenBank/DDBJ databases">
        <authorList>
            <person name="Chen S.-C."/>
            <person name="Wu S.-Y."/>
            <person name="Lai M.-C."/>
        </authorList>
    </citation>
    <scope>NUCLEOTIDE SEQUENCE</scope>
    <source>
        <strain evidence="3">ML15</strain>
    </source>
</reference>
<dbReference type="Pfam" id="PF07568">
    <property type="entry name" value="HisKA_2"/>
    <property type="match status" value="1"/>
</dbReference>
<reference evidence="3" key="1">
    <citation type="journal article" date="2005" name="Int. J. Syst. Evol. Microbiol.">
        <title>Methanofollis formosanus sp. nov., isolated from a fish pond.</title>
        <authorList>
            <person name="Wu S.Y."/>
            <person name="Chen S.C."/>
            <person name="Lai M.C."/>
        </authorList>
    </citation>
    <scope>NUCLEOTIDE SEQUENCE</scope>
    <source>
        <strain evidence="3">ML15</strain>
    </source>
</reference>
<dbReference type="SUPFAM" id="SSF46785">
    <property type="entry name" value="Winged helix' DNA-binding domain"/>
    <property type="match status" value="1"/>
</dbReference>